<evidence type="ECO:0000256" key="1">
    <source>
        <dbReference type="SAM" id="MobiDB-lite"/>
    </source>
</evidence>
<evidence type="ECO:0000313" key="2">
    <source>
        <dbReference type="EMBL" id="KAJ4471854.1"/>
    </source>
</evidence>
<dbReference type="EMBL" id="JANVFS010000028">
    <property type="protein sequence ID" value="KAJ4471854.1"/>
    <property type="molecule type" value="Genomic_DNA"/>
</dbReference>
<comment type="caution">
    <text evidence="2">The sequence shown here is derived from an EMBL/GenBank/DDBJ whole genome shotgun (WGS) entry which is preliminary data.</text>
</comment>
<evidence type="ECO:0000313" key="3">
    <source>
        <dbReference type="Proteomes" id="UP001150238"/>
    </source>
</evidence>
<proteinExistence type="predicted"/>
<feature type="compositionally biased region" description="Low complexity" evidence="1">
    <location>
        <begin position="400"/>
        <end position="412"/>
    </location>
</feature>
<feature type="compositionally biased region" description="Basic and acidic residues" evidence="1">
    <location>
        <begin position="242"/>
        <end position="251"/>
    </location>
</feature>
<feature type="compositionally biased region" description="Basic residues" evidence="1">
    <location>
        <begin position="173"/>
        <end position="184"/>
    </location>
</feature>
<feature type="region of interest" description="Disordered" evidence="1">
    <location>
        <begin position="1"/>
        <end position="26"/>
    </location>
</feature>
<dbReference type="PANTHER" id="PTHR40132">
    <property type="entry name" value="PRE-MRNA-SPLICING FACTOR 38B"/>
    <property type="match status" value="1"/>
</dbReference>
<organism evidence="2 3">
    <name type="scientific">Lentinula lateritia</name>
    <dbReference type="NCBI Taxonomy" id="40482"/>
    <lineage>
        <taxon>Eukaryota</taxon>
        <taxon>Fungi</taxon>
        <taxon>Dikarya</taxon>
        <taxon>Basidiomycota</taxon>
        <taxon>Agaricomycotina</taxon>
        <taxon>Agaricomycetes</taxon>
        <taxon>Agaricomycetidae</taxon>
        <taxon>Agaricales</taxon>
        <taxon>Marasmiineae</taxon>
        <taxon>Omphalotaceae</taxon>
        <taxon>Lentinula</taxon>
    </lineage>
</organism>
<name>A0A9W9A376_9AGAR</name>
<protein>
    <submittedName>
        <fullName evidence="2">Uncharacterized protein</fullName>
    </submittedName>
</protein>
<gene>
    <name evidence="2" type="ORF">C8J55DRAFT_154756</name>
</gene>
<feature type="region of interest" description="Disordered" evidence="1">
    <location>
        <begin position="100"/>
        <end position="147"/>
    </location>
</feature>
<feature type="compositionally biased region" description="Basic and acidic residues" evidence="1">
    <location>
        <begin position="358"/>
        <end position="371"/>
    </location>
</feature>
<feature type="compositionally biased region" description="Basic and acidic residues" evidence="1">
    <location>
        <begin position="135"/>
        <end position="147"/>
    </location>
</feature>
<feature type="compositionally biased region" description="Low complexity" evidence="1">
    <location>
        <begin position="1"/>
        <end position="12"/>
    </location>
</feature>
<feature type="compositionally biased region" description="Basic and acidic residues" evidence="1">
    <location>
        <begin position="259"/>
        <end position="268"/>
    </location>
</feature>
<feature type="compositionally biased region" description="Basic and acidic residues" evidence="1">
    <location>
        <begin position="100"/>
        <end position="125"/>
    </location>
</feature>
<feature type="compositionally biased region" description="Pro residues" evidence="1">
    <location>
        <begin position="413"/>
        <end position="422"/>
    </location>
</feature>
<reference evidence="2" key="2">
    <citation type="journal article" date="2023" name="Proc. Natl. Acad. Sci. U.S.A.">
        <title>A global phylogenomic analysis of the shiitake genus Lentinula.</title>
        <authorList>
            <person name="Sierra-Patev S."/>
            <person name="Min B."/>
            <person name="Naranjo-Ortiz M."/>
            <person name="Looney B."/>
            <person name="Konkel Z."/>
            <person name="Slot J.C."/>
            <person name="Sakamoto Y."/>
            <person name="Steenwyk J.L."/>
            <person name="Rokas A."/>
            <person name="Carro J."/>
            <person name="Camarero S."/>
            <person name="Ferreira P."/>
            <person name="Molpeceres G."/>
            <person name="Ruiz-Duenas F.J."/>
            <person name="Serrano A."/>
            <person name="Henrissat B."/>
            <person name="Drula E."/>
            <person name="Hughes K.W."/>
            <person name="Mata J.L."/>
            <person name="Ishikawa N.K."/>
            <person name="Vargas-Isla R."/>
            <person name="Ushijima S."/>
            <person name="Smith C.A."/>
            <person name="Donoghue J."/>
            <person name="Ahrendt S."/>
            <person name="Andreopoulos W."/>
            <person name="He G."/>
            <person name="LaButti K."/>
            <person name="Lipzen A."/>
            <person name="Ng V."/>
            <person name="Riley R."/>
            <person name="Sandor L."/>
            <person name="Barry K."/>
            <person name="Martinez A.T."/>
            <person name="Xiao Y."/>
            <person name="Gibbons J.G."/>
            <person name="Terashima K."/>
            <person name="Grigoriev I.V."/>
            <person name="Hibbett D."/>
        </authorList>
    </citation>
    <scope>NUCLEOTIDE SEQUENCE</scope>
    <source>
        <strain evidence="2">Sp2 HRB7682 ss15</strain>
    </source>
</reference>
<reference evidence="2" key="1">
    <citation type="submission" date="2022-08" db="EMBL/GenBank/DDBJ databases">
        <authorList>
            <consortium name="DOE Joint Genome Institute"/>
            <person name="Min B."/>
            <person name="Riley R."/>
            <person name="Sierra-Patev S."/>
            <person name="Naranjo-Ortiz M."/>
            <person name="Looney B."/>
            <person name="Konkel Z."/>
            <person name="Slot J.C."/>
            <person name="Sakamoto Y."/>
            <person name="Steenwyk J.L."/>
            <person name="Rokas A."/>
            <person name="Carro J."/>
            <person name="Camarero S."/>
            <person name="Ferreira P."/>
            <person name="Molpeceres G."/>
            <person name="Ruiz-Duenas F.J."/>
            <person name="Serrano A."/>
            <person name="Henrissat B."/>
            <person name="Drula E."/>
            <person name="Hughes K.W."/>
            <person name="Mata J.L."/>
            <person name="Ishikawa N.K."/>
            <person name="Vargas-Isla R."/>
            <person name="Ushijima S."/>
            <person name="Smith C.A."/>
            <person name="Ahrendt S."/>
            <person name="Andreopoulos W."/>
            <person name="He G."/>
            <person name="Labutti K."/>
            <person name="Lipzen A."/>
            <person name="Ng V."/>
            <person name="Sandor L."/>
            <person name="Barry K."/>
            <person name="Martinez A.T."/>
            <person name="Xiao Y."/>
            <person name="Gibbons J.G."/>
            <person name="Terashima K."/>
            <person name="Hibbett D.S."/>
            <person name="Grigoriev I.V."/>
        </authorList>
    </citation>
    <scope>NUCLEOTIDE SEQUENCE</scope>
    <source>
        <strain evidence="2">Sp2 HRB7682 ss15</strain>
    </source>
</reference>
<sequence length="545" mass="62473">MSSLSSVVSDLVRASMGSSVAPTVTDEELDKHVRELLIRDAKKRAERYGQQGIRAYLASGLSDSNAPKANKRFLSSVIRSTDEHNKTILRAQALSAEEIKRERREQEMKERRARAEEAVRAEKLRRSSSSASHRRAGDSEAWDRWDGTTSDRKRKRRNWETWTGEEDEEERHRSRRRTSHRSRSRSLNNNKESRSNRRSSRRSRSRDDRASSSKIQKRRSRSPRNSYHKSSGETHSSRRNKEKVSYRRDSRSVSPSSSREYDREDYSHRPSKHKKDTKDESKPKRRYALSSSDEEDAPRRRSRSLTVQSDLGSAYAYSSSSRYHSPEPPVPSSSSTTLNRESELRKKLQSKYPAQDTSHLREEERVKEDSATTRSSQRNTRSRHSRSPDPKPKRRKASRSSRSSQMSISRSPTPGPEQPGPALPSKMDKYFDESYDPRLDVAPLSAAPKVPATGLIDSAEFEGWDTMLDLIRIRREDKAEKKRLERMGLSKDEVRKTMFGDLNAVGTASGGSVSDRWAGEGVSAMDIQYNKRGAVREWDMGKESF</sequence>
<accession>A0A9W9A376</accession>
<feature type="region of interest" description="Disordered" evidence="1">
    <location>
        <begin position="161"/>
        <end position="430"/>
    </location>
</feature>
<dbReference type="AlphaFoldDB" id="A0A9W9A376"/>
<dbReference type="PANTHER" id="PTHR40132:SF1">
    <property type="entry name" value="PRE-MRNA-SPLICING FACTOR 38B"/>
    <property type="match status" value="1"/>
</dbReference>
<dbReference type="Proteomes" id="UP001150238">
    <property type="component" value="Unassembled WGS sequence"/>
</dbReference>